<dbReference type="InterPro" id="IPR045005">
    <property type="entry name" value="BPM1-6"/>
</dbReference>
<dbReference type="Gramene" id="TraesCLE_scaffold_010880_01G000100.1">
    <property type="protein sequence ID" value="TraesCLE_scaffold_010880_01G000100.1"/>
    <property type="gene ID" value="TraesCLE_scaffold_010880_01G000100"/>
</dbReference>
<sequence length="367" mass="40254">MLLVAGLMALESNSSSRCTTETAKGTHVLEIIGYSLKKGLGIDKFVQSAIFTVGGYDWTIRFYPDGANMSYADCVCVSVSREPTGRGLARASCDLRLVNKDTGLPKSIWFLSQATPTEFDYGNRVFPECGGFIERSELELEASGYIKDDSLTIECVLTVIKQSQVTKTTGSSEIKVSSSNLSDHFGKLLLEGKGSDVTFSVGGKTFAAHKIILVARSHVFEAELYGGMKETKAESITVEDMQPAAFKALLHFVYTDSLPDVGDFGGDDYVEMIRHLLVAADRYAMDRLKLICQNILGKNLAMETLATTLALADHHNCDRLKEVCIEFIASKDEMDALMATQGYSNLKRTFPSVLIDVFEKASRLHKA</sequence>
<evidence type="ECO:0000259" key="3">
    <source>
        <dbReference type="PROSITE" id="PS50097"/>
    </source>
</evidence>
<evidence type="ECO:0000256" key="2">
    <source>
        <dbReference type="ARBA" id="ARBA00010846"/>
    </source>
</evidence>
<feature type="domain" description="BTB" evidence="3">
    <location>
        <begin position="195"/>
        <end position="258"/>
    </location>
</feature>
<feature type="domain" description="MATH" evidence="4">
    <location>
        <begin position="24"/>
        <end position="157"/>
    </location>
</feature>
<dbReference type="EnsemblPlants" id="TraesCS4B02G122200.1">
    <property type="protein sequence ID" value="TraesCS4B02G122200.1.cds1"/>
    <property type="gene ID" value="TraesCS4B02G122200"/>
</dbReference>
<dbReference type="CDD" id="cd00121">
    <property type="entry name" value="MATH"/>
    <property type="match status" value="1"/>
</dbReference>
<dbReference type="SUPFAM" id="SSF49599">
    <property type="entry name" value="TRAF domain-like"/>
    <property type="match status" value="1"/>
</dbReference>
<dbReference type="STRING" id="4565.A0A3B6IQK4"/>
<reference evidence="5" key="1">
    <citation type="submission" date="2018-08" db="EMBL/GenBank/DDBJ databases">
        <authorList>
            <person name="Rossello M."/>
        </authorList>
    </citation>
    <scope>NUCLEOTIDE SEQUENCE [LARGE SCALE GENOMIC DNA]</scope>
    <source>
        <strain evidence="5">cv. Chinese Spring</strain>
    </source>
</reference>
<dbReference type="CDD" id="cd18280">
    <property type="entry name" value="BTB_POZ_BPM_plant"/>
    <property type="match status" value="1"/>
</dbReference>
<dbReference type="PANTHER" id="PTHR26379">
    <property type="entry name" value="BTB/POZ AND MATH DOMAIN-CONTAINING PROTEIN 1"/>
    <property type="match status" value="1"/>
</dbReference>
<dbReference type="SUPFAM" id="SSF54695">
    <property type="entry name" value="POZ domain"/>
    <property type="match status" value="1"/>
</dbReference>
<dbReference type="InterPro" id="IPR056423">
    <property type="entry name" value="BACK_BPM_SPOP"/>
</dbReference>
<dbReference type="SMR" id="A0A3B6IQK4"/>
<dbReference type="Gramene" id="TraesCS4B02G122200.1">
    <property type="protein sequence ID" value="TraesCS4B02G122200.1.cds1"/>
    <property type="gene ID" value="TraesCS4B02G122200"/>
</dbReference>
<dbReference type="Gramene" id="TraesROB_scaffold_003858_01G000300.1">
    <property type="protein sequence ID" value="TraesROB_scaffold_003858_01G000300.1"/>
    <property type="gene ID" value="TraesROB_scaffold_003858_01G000300"/>
</dbReference>
<accession>A0A3B6IQK4</accession>
<dbReference type="Pfam" id="PF22486">
    <property type="entry name" value="MATH_2"/>
    <property type="match status" value="1"/>
</dbReference>
<keyword evidence="6" id="KW-1185">Reference proteome</keyword>
<dbReference type="SMART" id="SM00225">
    <property type="entry name" value="BTB"/>
    <property type="match status" value="1"/>
</dbReference>
<dbReference type="InterPro" id="IPR002083">
    <property type="entry name" value="MATH/TRAF_dom"/>
</dbReference>
<dbReference type="Gramene" id="TraesCAD_scaffold_009038_01G000400.1">
    <property type="protein sequence ID" value="TraesCAD_scaffold_009038_01G000400.1"/>
    <property type="gene ID" value="TraesCAD_scaffold_009038_01G000400"/>
</dbReference>
<dbReference type="Gene3D" id="1.25.40.420">
    <property type="match status" value="1"/>
</dbReference>
<dbReference type="Proteomes" id="UP000019116">
    <property type="component" value="Chromosome 4B"/>
</dbReference>
<dbReference type="AlphaFoldDB" id="A0A3B6IQK4"/>
<dbReference type="InterPro" id="IPR000210">
    <property type="entry name" value="BTB/POZ_dom"/>
</dbReference>
<protein>
    <recommendedName>
        <fullName evidence="7">BTB domain-containing protein</fullName>
    </recommendedName>
</protein>
<dbReference type="Gene3D" id="3.30.710.10">
    <property type="entry name" value="Potassium Channel Kv1.1, Chain A"/>
    <property type="match status" value="1"/>
</dbReference>
<evidence type="ECO:0000313" key="5">
    <source>
        <dbReference type="EnsemblPlants" id="TraesCS4B02G122200.1.cds1"/>
    </source>
</evidence>
<reference evidence="5" key="2">
    <citation type="submission" date="2018-10" db="UniProtKB">
        <authorList>
            <consortium name="EnsemblPlants"/>
        </authorList>
    </citation>
    <scope>IDENTIFICATION</scope>
</reference>
<dbReference type="GO" id="GO:0016567">
    <property type="term" value="P:protein ubiquitination"/>
    <property type="evidence" value="ECO:0007669"/>
    <property type="project" value="InterPro"/>
</dbReference>
<evidence type="ECO:0000313" key="6">
    <source>
        <dbReference type="Proteomes" id="UP000019116"/>
    </source>
</evidence>
<dbReference type="PROSITE" id="PS50144">
    <property type="entry name" value="MATH"/>
    <property type="match status" value="1"/>
</dbReference>
<evidence type="ECO:0000259" key="4">
    <source>
        <dbReference type="PROSITE" id="PS50144"/>
    </source>
</evidence>
<organism evidence="5">
    <name type="scientific">Triticum aestivum</name>
    <name type="common">Wheat</name>
    <dbReference type="NCBI Taxonomy" id="4565"/>
    <lineage>
        <taxon>Eukaryota</taxon>
        <taxon>Viridiplantae</taxon>
        <taxon>Streptophyta</taxon>
        <taxon>Embryophyta</taxon>
        <taxon>Tracheophyta</taxon>
        <taxon>Spermatophyta</taxon>
        <taxon>Magnoliopsida</taxon>
        <taxon>Liliopsida</taxon>
        <taxon>Poales</taxon>
        <taxon>Poaceae</taxon>
        <taxon>BOP clade</taxon>
        <taxon>Pooideae</taxon>
        <taxon>Triticodae</taxon>
        <taxon>Triticeae</taxon>
        <taxon>Triticinae</taxon>
        <taxon>Triticum</taxon>
    </lineage>
</organism>
<evidence type="ECO:0000256" key="1">
    <source>
        <dbReference type="ARBA" id="ARBA00004906"/>
    </source>
</evidence>
<comment type="similarity">
    <text evidence="2">Belongs to the Tdpoz family.</text>
</comment>
<dbReference type="PROSITE" id="PS50097">
    <property type="entry name" value="BTB"/>
    <property type="match status" value="1"/>
</dbReference>
<dbReference type="Gene3D" id="2.60.210.10">
    <property type="entry name" value="Apoptosis, Tumor Necrosis Factor Receptor Associated Protein 2, Chain A"/>
    <property type="match status" value="1"/>
</dbReference>
<comment type="pathway">
    <text evidence="1">Protein modification; protein ubiquitination.</text>
</comment>
<dbReference type="PANTHER" id="PTHR26379:SF513">
    <property type="entry name" value="BTB DOMAIN-CONTAINING PROTEIN"/>
    <property type="match status" value="1"/>
</dbReference>
<dbReference type="OMA" id="RCITEKA"/>
<dbReference type="InterPro" id="IPR011333">
    <property type="entry name" value="SKP1/BTB/POZ_sf"/>
</dbReference>
<evidence type="ECO:0008006" key="7">
    <source>
        <dbReference type="Google" id="ProtNLM"/>
    </source>
</evidence>
<dbReference type="Gramene" id="TraesCS4B03G0282700.1">
    <property type="protein sequence ID" value="TraesCS4B03G0282700.1.CDS1"/>
    <property type="gene ID" value="TraesCS4B03G0282700"/>
</dbReference>
<dbReference type="Gramene" id="TraesWEE_scaffold_016707_01G000100.1">
    <property type="protein sequence ID" value="TraesWEE_scaffold_016707_01G000100.1"/>
    <property type="gene ID" value="TraesWEE_scaffold_016707_01G000100"/>
</dbReference>
<dbReference type="Pfam" id="PF00651">
    <property type="entry name" value="BTB"/>
    <property type="match status" value="1"/>
</dbReference>
<name>A0A3B6IQK4_WHEAT</name>
<dbReference type="InterPro" id="IPR008974">
    <property type="entry name" value="TRAF-like"/>
</dbReference>
<dbReference type="Pfam" id="PF24570">
    <property type="entry name" value="BACK_BPM_SPOP"/>
    <property type="match status" value="1"/>
</dbReference>
<proteinExistence type="inferred from homology"/>